<dbReference type="SUPFAM" id="SSF46894">
    <property type="entry name" value="C-terminal effector domain of the bipartite response regulators"/>
    <property type="match status" value="1"/>
</dbReference>
<dbReference type="EMBL" id="DVNM01000018">
    <property type="protein sequence ID" value="HIU69001.1"/>
    <property type="molecule type" value="Genomic_DNA"/>
</dbReference>
<keyword evidence="4" id="KW-0731">Sigma factor</keyword>
<keyword evidence="3" id="KW-0805">Transcription regulation</keyword>
<evidence type="ECO:0000256" key="4">
    <source>
        <dbReference type="ARBA" id="ARBA00023082"/>
    </source>
</evidence>
<accession>A0A9D1MUE9</accession>
<evidence type="ECO:0000256" key="3">
    <source>
        <dbReference type="ARBA" id="ARBA00023015"/>
    </source>
</evidence>
<protein>
    <recommendedName>
        <fullName evidence="2">RNA polymerase sigma factor SigS</fullName>
    </recommendedName>
</protein>
<dbReference type="PROSITE" id="PS00715">
    <property type="entry name" value="SIGMA70_1"/>
    <property type="match status" value="1"/>
</dbReference>
<evidence type="ECO:0000256" key="7">
    <source>
        <dbReference type="ARBA" id="ARBA00024701"/>
    </source>
</evidence>
<organism evidence="9 10">
    <name type="scientific">Candidatus Scybalenecus merdavium</name>
    <dbReference type="NCBI Taxonomy" id="2840939"/>
    <lineage>
        <taxon>Bacteria</taxon>
        <taxon>Bacillati</taxon>
        <taxon>Bacillota</taxon>
        <taxon>Clostridia</taxon>
        <taxon>Eubacteriales</taxon>
        <taxon>Oscillospiraceae</taxon>
        <taxon>Oscillospiraceae incertae sedis</taxon>
        <taxon>Candidatus Scybalenecus</taxon>
    </lineage>
</organism>
<evidence type="ECO:0000313" key="10">
    <source>
        <dbReference type="Proteomes" id="UP000824125"/>
    </source>
</evidence>
<reference evidence="9" key="1">
    <citation type="submission" date="2020-10" db="EMBL/GenBank/DDBJ databases">
        <authorList>
            <person name="Gilroy R."/>
        </authorList>
    </citation>
    <scope>NUCLEOTIDE SEQUENCE</scope>
    <source>
        <strain evidence="9">CHK176-6737</strain>
    </source>
</reference>
<dbReference type="Proteomes" id="UP000824125">
    <property type="component" value="Unassembled WGS sequence"/>
</dbReference>
<dbReference type="InterPro" id="IPR013249">
    <property type="entry name" value="RNA_pol_sigma70_r4_t2"/>
</dbReference>
<name>A0A9D1MUE9_9FIRM</name>
<dbReference type="AlphaFoldDB" id="A0A9D1MUE9"/>
<evidence type="ECO:0000313" key="9">
    <source>
        <dbReference type="EMBL" id="HIU69001.1"/>
    </source>
</evidence>
<dbReference type="GO" id="GO:0006352">
    <property type="term" value="P:DNA-templated transcription initiation"/>
    <property type="evidence" value="ECO:0007669"/>
    <property type="project" value="InterPro"/>
</dbReference>
<dbReference type="InterPro" id="IPR039425">
    <property type="entry name" value="RNA_pol_sigma-70-like"/>
</dbReference>
<dbReference type="InterPro" id="IPR007627">
    <property type="entry name" value="RNA_pol_sigma70_r2"/>
</dbReference>
<dbReference type="Pfam" id="PF04542">
    <property type="entry name" value="Sigma70_r2"/>
    <property type="match status" value="1"/>
</dbReference>
<gene>
    <name evidence="9" type="ORF">IAD23_03505</name>
</gene>
<evidence type="ECO:0000259" key="8">
    <source>
        <dbReference type="PROSITE" id="PS00715"/>
    </source>
</evidence>
<dbReference type="GO" id="GO:0003677">
    <property type="term" value="F:DNA binding"/>
    <property type="evidence" value="ECO:0007669"/>
    <property type="project" value="UniProtKB-KW"/>
</dbReference>
<feature type="domain" description="RNA polymerase sigma-70" evidence="8">
    <location>
        <begin position="51"/>
        <end position="64"/>
    </location>
</feature>
<dbReference type="InterPro" id="IPR013325">
    <property type="entry name" value="RNA_pol_sigma_r2"/>
</dbReference>
<dbReference type="PANTHER" id="PTHR43133">
    <property type="entry name" value="RNA POLYMERASE ECF-TYPE SIGMA FACTO"/>
    <property type="match status" value="1"/>
</dbReference>
<proteinExistence type="inferred from homology"/>
<keyword evidence="6" id="KW-0804">Transcription</keyword>
<dbReference type="Gene3D" id="1.20.120.1810">
    <property type="match status" value="1"/>
</dbReference>
<evidence type="ECO:0000256" key="2">
    <source>
        <dbReference type="ARBA" id="ARBA00021245"/>
    </source>
</evidence>
<comment type="caution">
    <text evidence="9">The sequence shown here is derived from an EMBL/GenBank/DDBJ whole genome shotgun (WGS) entry which is preliminary data.</text>
</comment>
<sequence>MSDKTQNTDDRLLALALNGDNAAVDTLIQKYRRAVESIADKFPNAPLDREDLVQEGLIGLIGAIYTFDGTKGAAFSSYVYTCASNAIRSALRKVVRKKDVPSDAVVPLEEAFLSASDKSLSAEETYLSAQNTSLLTQLLEEKLSSFENEVLRLHIMGYSYSEIAEKLNKNPKAIDNAMQRIRRKIISSVEF</sequence>
<dbReference type="Pfam" id="PF08281">
    <property type="entry name" value="Sigma70_r4_2"/>
    <property type="match status" value="1"/>
</dbReference>
<dbReference type="InterPro" id="IPR000943">
    <property type="entry name" value="RNA_pol_sigma70"/>
</dbReference>
<evidence type="ECO:0000256" key="1">
    <source>
        <dbReference type="ARBA" id="ARBA00007788"/>
    </source>
</evidence>
<dbReference type="InterPro" id="IPR014284">
    <property type="entry name" value="RNA_pol_sigma-70_dom"/>
</dbReference>
<evidence type="ECO:0000256" key="5">
    <source>
        <dbReference type="ARBA" id="ARBA00023125"/>
    </source>
</evidence>
<dbReference type="GO" id="GO:0016987">
    <property type="term" value="F:sigma factor activity"/>
    <property type="evidence" value="ECO:0007669"/>
    <property type="project" value="UniProtKB-KW"/>
</dbReference>
<dbReference type="InterPro" id="IPR016032">
    <property type="entry name" value="Sig_transdc_resp-reg_C-effctor"/>
</dbReference>
<comment type="similarity">
    <text evidence="1">Belongs to the sigma-70 factor family.</text>
</comment>
<dbReference type="PANTHER" id="PTHR43133:SF8">
    <property type="entry name" value="RNA POLYMERASE SIGMA FACTOR HI_1459-RELATED"/>
    <property type="match status" value="1"/>
</dbReference>
<keyword evidence="5" id="KW-0238">DNA-binding</keyword>
<dbReference type="NCBIfam" id="TIGR02937">
    <property type="entry name" value="sigma70-ECF"/>
    <property type="match status" value="1"/>
</dbReference>
<dbReference type="SUPFAM" id="SSF88946">
    <property type="entry name" value="Sigma2 domain of RNA polymerase sigma factors"/>
    <property type="match status" value="1"/>
</dbReference>
<reference evidence="9" key="2">
    <citation type="journal article" date="2021" name="PeerJ">
        <title>Extensive microbial diversity within the chicken gut microbiome revealed by metagenomics and culture.</title>
        <authorList>
            <person name="Gilroy R."/>
            <person name="Ravi A."/>
            <person name="Getino M."/>
            <person name="Pursley I."/>
            <person name="Horton D.L."/>
            <person name="Alikhan N.F."/>
            <person name="Baker D."/>
            <person name="Gharbi K."/>
            <person name="Hall N."/>
            <person name="Watson M."/>
            <person name="Adriaenssens E.M."/>
            <person name="Foster-Nyarko E."/>
            <person name="Jarju S."/>
            <person name="Secka A."/>
            <person name="Antonio M."/>
            <person name="Oren A."/>
            <person name="Chaudhuri R.R."/>
            <person name="La Ragione R."/>
            <person name="Hildebrand F."/>
            <person name="Pallen M.J."/>
        </authorList>
    </citation>
    <scope>NUCLEOTIDE SEQUENCE</scope>
    <source>
        <strain evidence="9">CHK176-6737</strain>
    </source>
</reference>
<evidence type="ECO:0000256" key="6">
    <source>
        <dbReference type="ARBA" id="ARBA00023163"/>
    </source>
</evidence>
<dbReference type="Gene3D" id="1.10.10.10">
    <property type="entry name" value="Winged helix-like DNA-binding domain superfamily/Winged helix DNA-binding domain"/>
    <property type="match status" value="1"/>
</dbReference>
<comment type="function">
    <text evidence="7">Sigma factors are initiation factors that promote the attachment of RNA polymerase to specific initiation sites and are then released. Sigma-S contributes to the protection against external stress, thus playing a role in cellular fitness and survival.</text>
</comment>
<dbReference type="InterPro" id="IPR036388">
    <property type="entry name" value="WH-like_DNA-bd_sf"/>
</dbReference>